<dbReference type="Pfam" id="PF01987">
    <property type="entry name" value="AIM24"/>
    <property type="match status" value="1"/>
</dbReference>
<gene>
    <name evidence="3" type="ORF">DCS_01417</name>
</gene>
<accession>A0A151GT81</accession>
<comment type="similarity">
    <text evidence="1">Belongs to the AIM24 family.</text>
</comment>
<dbReference type="PANTHER" id="PTHR43657">
    <property type="entry name" value="TRYPTOPHAN RNA-BINDING ATTENUATOR PROTEIN-LIKE PROTEIN"/>
    <property type="match status" value="1"/>
</dbReference>
<feature type="compositionally biased region" description="Pro residues" evidence="2">
    <location>
        <begin position="247"/>
        <end position="259"/>
    </location>
</feature>
<dbReference type="Proteomes" id="UP000076580">
    <property type="component" value="Chromosome 01"/>
</dbReference>
<dbReference type="SUPFAM" id="SSF51219">
    <property type="entry name" value="TRAP-like"/>
    <property type="match status" value="1"/>
</dbReference>
<evidence type="ECO:0000256" key="2">
    <source>
        <dbReference type="SAM" id="MobiDB-lite"/>
    </source>
</evidence>
<proteinExistence type="inferred from homology"/>
<sequence length="709" mass="75632">MSVSIRNVHGRARGTCVHVLLLLDFTDTLFEYHAASGKYIVHGGEVHPGSASSTACKLPAGHRRLGRLTTHDARRTTQHSRLHDSICLFRHILLAFAIEHPRALPYQHKSSDASNSILVSFIVSSAHGASAPPAFEADLATVAAPPDSGPRVAQYYPPPPPPPPPPQQQEELHAPSATASLSATVQNQYPPPPTSPPTDSRQSCGPVPQASPQQPVNYPLPPTQDAASPQLPQPIPQQASRQCLPPAASPPPPPPPPPQQQQACDSQHISAGANPVVTRPLERRQSTPLQTSQNYPPPPSSPPPPPHEQAYHPQQIISAASSTMSPHAESSQEAPRLTPEQTAQYFPPPPASPPPQQQAHDPRQVPMSMRPIVLPHAQPPRLPSQPQSGLSQVPPRFDPPPPPFAETGAYHEPAEKLGHLEPQVDGRDAANLIAHAGEPIASHFVGAGAVVDDVGTFNGGSYRISHRDTNTILTVQLAIGCPFDAKPGKPFCVPRAFLFRTETSGTCVRRGLTRGPFLSAGSMIAMSPTITLHGQVKFSIKKMVAGANLTSSRYVGPGELLLAPPMLGDITSIRLSRGEAWKVGHDAYLASTQGIVKEHKRQGLGKAIFSGEGLFVYKFSGEGLLWITSFGAIIRKDLAEGEKYAVDNGHLVAWNAKYVLERIASGGIISNFAAAEGLVCKFTGPGTVFIQTRNAKAFTAYMGGHALSS</sequence>
<evidence type="ECO:0000313" key="3">
    <source>
        <dbReference type="EMBL" id="KYK60280.1"/>
    </source>
</evidence>
<keyword evidence="1" id="KW-0496">Mitochondrion</keyword>
<dbReference type="GeneID" id="63714060"/>
<feature type="compositionally biased region" description="Polar residues" evidence="2">
    <location>
        <begin position="177"/>
        <end position="188"/>
    </location>
</feature>
<feature type="compositionally biased region" description="Pro residues" evidence="2">
    <location>
        <begin position="346"/>
        <end position="356"/>
    </location>
</feature>
<feature type="region of interest" description="Disordered" evidence="2">
    <location>
        <begin position="142"/>
        <end position="409"/>
    </location>
</feature>
<dbReference type="STRING" id="98403.A0A151GT81"/>
<comment type="subcellular location">
    <subcellularLocation>
        <location evidence="1">Mitochondrion</location>
    </subcellularLocation>
</comment>
<feature type="compositionally biased region" description="Pro residues" evidence="2">
    <location>
        <begin position="295"/>
        <end position="307"/>
    </location>
</feature>
<dbReference type="EMBL" id="LAYC01000001">
    <property type="protein sequence ID" value="KYK60280.1"/>
    <property type="molecule type" value="Genomic_DNA"/>
</dbReference>
<keyword evidence="4" id="KW-1185">Reference proteome</keyword>
<dbReference type="AlphaFoldDB" id="A0A151GT81"/>
<evidence type="ECO:0000313" key="4">
    <source>
        <dbReference type="Proteomes" id="UP000076580"/>
    </source>
</evidence>
<dbReference type="InterPro" id="IPR002838">
    <property type="entry name" value="AIM24"/>
</dbReference>
<protein>
    <recommendedName>
        <fullName evidence="1">Altered inheritance of mitochondria protein 24, mitochondrial</fullName>
    </recommendedName>
</protein>
<evidence type="ECO:0000256" key="1">
    <source>
        <dbReference type="RuleBase" id="RU363045"/>
    </source>
</evidence>
<reference evidence="3 4" key="1">
    <citation type="journal article" date="2016" name="Sci. Rep.">
        <title>Insights into Adaptations to a Near-Obligate Nematode Endoparasitic Lifestyle from the Finished Genome of Drechmeria coniospora.</title>
        <authorList>
            <person name="Zhang L."/>
            <person name="Zhou Z."/>
            <person name="Guo Q."/>
            <person name="Fokkens L."/>
            <person name="Miskei M."/>
            <person name="Pocsi I."/>
            <person name="Zhang W."/>
            <person name="Chen M."/>
            <person name="Wang L."/>
            <person name="Sun Y."/>
            <person name="Donzelli B.G."/>
            <person name="Gibson D.M."/>
            <person name="Nelson D.R."/>
            <person name="Luo J.G."/>
            <person name="Rep M."/>
            <person name="Liu H."/>
            <person name="Yang S."/>
            <person name="Wang J."/>
            <person name="Krasnoff S.B."/>
            <person name="Xu Y."/>
            <person name="Molnar I."/>
            <person name="Lin M."/>
        </authorList>
    </citation>
    <scope>NUCLEOTIDE SEQUENCE [LARGE SCALE GENOMIC DNA]</scope>
    <source>
        <strain evidence="3 4">ARSEF 6962</strain>
    </source>
</reference>
<dbReference type="InterPro" id="IPR016031">
    <property type="entry name" value="Trp_RNA-bd_attenuator-like_dom"/>
</dbReference>
<feature type="compositionally biased region" description="Polar residues" evidence="2">
    <location>
        <begin position="315"/>
        <end position="344"/>
    </location>
</feature>
<name>A0A151GT81_DRECN</name>
<dbReference type="InterPro" id="IPR036983">
    <property type="entry name" value="AIM24_sf"/>
</dbReference>
<dbReference type="RefSeq" id="XP_040659632.1">
    <property type="nucleotide sequence ID" value="XM_040798749.1"/>
</dbReference>
<comment type="caution">
    <text evidence="3">The sequence shown here is derived from an EMBL/GenBank/DDBJ whole genome shotgun (WGS) entry which is preliminary data.</text>
</comment>
<feature type="compositionally biased region" description="Pro residues" evidence="2">
    <location>
        <begin position="156"/>
        <end position="167"/>
    </location>
</feature>
<organism evidence="3 4">
    <name type="scientific">Drechmeria coniospora</name>
    <name type="common">Nematophagous fungus</name>
    <name type="synonym">Meria coniospora</name>
    <dbReference type="NCBI Taxonomy" id="98403"/>
    <lineage>
        <taxon>Eukaryota</taxon>
        <taxon>Fungi</taxon>
        <taxon>Dikarya</taxon>
        <taxon>Ascomycota</taxon>
        <taxon>Pezizomycotina</taxon>
        <taxon>Sordariomycetes</taxon>
        <taxon>Hypocreomycetidae</taxon>
        <taxon>Hypocreales</taxon>
        <taxon>Ophiocordycipitaceae</taxon>
        <taxon>Drechmeria</taxon>
    </lineage>
</organism>
<dbReference type="Gene3D" id="3.60.160.10">
    <property type="entry name" value="Mitochondrial biogenesis AIM24"/>
    <property type="match status" value="1"/>
</dbReference>
<dbReference type="GO" id="GO:0005739">
    <property type="term" value="C:mitochondrion"/>
    <property type="evidence" value="ECO:0007669"/>
    <property type="project" value="UniProtKB-SubCell"/>
</dbReference>
<dbReference type="PANTHER" id="PTHR43657:SF1">
    <property type="entry name" value="ALTERED INHERITANCE OF MITOCHONDRIA PROTEIN 24, MITOCHONDRIAL"/>
    <property type="match status" value="1"/>
</dbReference>
<dbReference type="InParanoid" id="A0A151GT81"/>